<dbReference type="RefSeq" id="WP_349054360.1">
    <property type="nucleotide sequence ID" value="NZ_JBBNPS010000021.1"/>
</dbReference>
<dbReference type="Gene3D" id="3.40.50.2020">
    <property type="match status" value="1"/>
</dbReference>
<dbReference type="InterPro" id="IPR000836">
    <property type="entry name" value="PRTase_dom"/>
</dbReference>
<dbReference type="EMBL" id="JBBNPS010000021">
    <property type="protein sequence ID" value="MEQ3354056.1"/>
    <property type="molecule type" value="Genomic_DNA"/>
</dbReference>
<dbReference type="InterPro" id="IPR051910">
    <property type="entry name" value="ComF/GntX_DNA_util-trans"/>
</dbReference>
<protein>
    <recommendedName>
        <fullName evidence="4">ComF family protein</fullName>
    </recommendedName>
</protein>
<evidence type="ECO:0000313" key="3">
    <source>
        <dbReference type="Proteomes" id="UP001481872"/>
    </source>
</evidence>
<sequence>MVRGLFASGDCCMCKKEAAAGFHLCESCLDTLSFMGEEIYSEKTFPVYALLRENRAASFMIEGLKFREERFWAEVFGEMAADFLRHESLGPFDAVVCVPTSAKKRRIRGYNPPGLIAGELAERMHLPFEEALYLTKKVKDQIGLGVGARALNVRGAFAARNVAEKHILLLDDTYTTGATMKAAEIACMDAGAASVTGIVCMKARDVNYE</sequence>
<proteinExistence type="inferred from homology"/>
<comment type="caution">
    <text evidence="2">The sequence shown here is derived from an EMBL/GenBank/DDBJ whole genome shotgun (WGS) entry which is preliminary data.</text>
</comment>
<dbReference type="SUPFAM" id="SSF53271">
    <property type="entry name" value="PRTase-like"/>
    <property type="match status" value="1"/>
</dbReference>
<gene>
    <name evidence="2" type="ORF">AAA081_07095</name>
</gene>
<keyword evidence="3" id="KW-1185">Reference proteome</keyword>
<evidence type="ECO:0000313" key="2">
    <source>
        <dbReference type="EMBL" id="MEQ3354056.1"/>
    </source>
</evidence>
<name>A0ABV1J9A2_9FIRM</name>
<accession>A0ABV1J9A2</accession>
<comment type="similarity">
    <text evidence="1">Belongs to the ComF/GntX family.</text>
</comment>
<dbReference type="CDD" id="cd06223">
    <property type="entry name" value="PRTases_typeI"/>
    <property type="match status" value="1"/>
</dbReference>
<dbReference type="PANTHER" id="PTHR47505">
    <property type="entry name" value="DNA UTILIZATION PROTEIN YHGH"/>
    <property type="match status" value="1"/>
</dbReference>
<organism evidence="2 3">
    <name type="scientific">Aedoeadaptatus acetigenes</name>
    <dbReference type="NCBI Taxonomy" id="2981723"/>
    <lineage>
        <taxon>Bacteria</taxon>
        <taxon>Bacillati</taxon>
        <taxon>Bacillota</taxon>
        <taxon>Tissierellia</taxon>
        <taxon>Tissierellales</taxon>
        <taxon>Peptoniphilaceae</taxon>
        <taxon>Aedoeadaptatus</taxon>
    </lineage>
</organism>
<evidence type="ECO:0008006" key="4">
    <source>
        <dbReference type="Google" id="ProtNLM"/>
    </source>
</evidence>
<dbReference type="InterPro" id="IPR029057">
    <property type="entry name" value="PRTase-like"/>
</dbReference>
<evidence type="ECO:0000256" key="1">
    <source>
        <dbReference type="ARBA" id="ARBA00008007"/>
    </source>
</evidence>
<dbReference type="Proteomes" id="UP001481872">
    <property type="component" value="Unassembled WGS sequence"/>
</dbReference>
<dbReference type="PANTHER" id="PTHR47505:SF1">
    <property type="entry name" value="DNA UTILIZATION PROTEIN YHGH"/>
    <property type="match status" value="1"/>
</dbReference>
<reference evidence="2 3" key="1">
    <citation type="submission" date="2024-04" db="EMBL/GenBank/DDBJ databases">
        <title>Human intestinal bacterial collection.</title>
        <authorList>
            <person name="Pauvert C."/>
            <person name="Hitch T.C.A."/>
            <person name="Clavel T."/>
        </authorList>
    </citation>
    <scope>NUCLEOTIDE SEQUENCE [LARGE SCALE GENOMIC DNA]</scope>
    <source>
        <strain evidence="2 3">CLA-SR-H026</strain>
    </source>
</reference>